<sequence>MASDLVPSVSTLLPSANPSDVIDENCKEKKESLFPPPGRSQLRPLLALEAETDVEGPFHCDLTWRWSLPSPRTSF</sequence>
<name>M4BC65_HYAAE</name>
<protein>
    <submittedName>
        <fullName evidence="1">Uncharacterized protein</fullName>
    </submittedName>
</protein>
<organism evidence="1 2">
    <name type="scientific">Hyaloperonospora arabidopsidis (strain Emoy2)</name>
    <name type="common">Downy mildew agent</name>
    <name type="synonym">Peronospora arabidopsidis</name>
    <dbReference type="NCBI Taxonomy" id="559515"/>
    <lineage>
        <taxon>Eukaryota</taxon>
        <taxon>Sar</taxon>
        <taxon>Stramenopiles</taxon>
        <taxon>Oomycota</taxon>
        <taxon>Peronosporomycetes</taxon>
        <taxon>Peronosporales</taxon>
        <taxon>Peronosporaceae</taxon>
        <taxon>Hyaloperonospora</taxon>
    </lineage>
</organism>
<proteinExistence type="predicted"/>
<dbReference type="AlphaFoldDB" id="M4BC65"/>
<dbReference type="HOGENOM" id="CLU_2676337_0_0_1"/>
<evidence type="ECO:0000313" key="1">
    <source>
        <dbReference type="EnsemblProtists" id="HpaP803880"/>
    </source>
</evidence>
<dbReference type="Proteomes" id="UP000011713">
    <property type="component" value="Unassembled WGS sequence"/>
</dbReference>
<dbReference type="EMBL" id="JH598126">
    <property type="status" value="NOT_ANNOTATED_CDS"/>
    <property type="molecule type" value="Genomic_DNA"/>
</dbReference>
<reference evidence="1" key="2">
    <citation type="submission" date="2015-06" db="UniProtKB">
        <authorList>
            <consortium name="EnsemblProtists"/>
        </authorList>
    </citation>
    <scope>IDENTIFICATION</scope>
    <source>
        <strain evidence="1">Emoy2</strain>
    </source>
</reference>
<reference evidence="2" key="1">
    <citation type="journal article" date="2010" name="Science">
        <title>Signatures of adaptation to obligate biotrophy in the Hyaloperonospora arabidopsidis genome.</title>
        <authorList>
            <person name="Baxter L."/>
            <person name="Tripathy S."/>
            <person name="Ishaque N."/>
            <person name="Boot N."/>
            <person name="Cabral A."/>
            <person name="Kemen E."/>
            <person name="Thines M."/>
            <person name="Ah-Fong A."/>
            <person name="Anderson R."/>
            <person name="Badejoko W."/>
            <person name="Bittner-Eddy P."/>
            <person name="Boore J.L."/>
            <person name="Chibucos M.C."/>
            <person name="Coates M."/>
            <person name="Dehal P."/>
            <person name="Delehaunty K."/>
            <person name="Dong S."/>
            <person name="Downton P."/>
            <person name="Dumas B."/>
            <person name="Fabro G."/>
            <person name="Fronick C."/>
            <person name="Fuerstenberg S.I."/>
            <person name="Fulton L."/>
            <person name="Gaulin E."/>
            <person name="Govers F."/>
            <person name="Hughes L."/>
            <person name="Humphray S."/>
            <person name="Jiang R.H."/>
            <person name="Judelson H."/>
            <person name="Kamoun S."/>
            <person name="Kyung K."/>
            <person name="Meijer H."/>
            <person name="Minx P."/>
            <person name="Morris P."/>
            <person name="Nelson J."/>
            <person name="Phuntumart V."/>
            <person name="Qutob D."/>
            <person name="Rehmany A."/>
            <person name="Rougon-Cardoso A."/>
            <person name="Ryden P."/>
            <person name="Torto-Alalibo T."/>
            <person name="Studholme D."/>
            <person name="Wang Y."/>
            <person name="Win J."/>
            <person name="Wood J."/>
            <person name="Clifton S.W."/>
            <person name="Rogers J."/>
            <person name="Van den Ackerveken G."/>
            <person name="Jones J.D."/>
            <person name="McDowell J.M."/>
            <person name="Beynon J."/>
            <person name="Tyler B.M."/>
        </authorList>
    </citation>
    <scope>NUCLEOTIDE SEQUENCE [LARGE SCALE GENOMIC DNA]</scope>
    <source>
        <strain evidence="2">Emoy2</strain>
    </source>
</reference>
<dbReference type="EnsemblProtists" id="HpaT803880">
    <property type="protein sequence ID" value="HpaP803880"/>
    <property type="gene ID" value="HpaG803880"/>
</dbReference>
<dbReference type="InParanoid" id="M4BC65"/>
<evidence type="ECO:0000313" key="2">
    <source>
        <dbReference type="Proteomes" id="UP000011713"/>
    </source>
</evidence>
<keyword evidence="2" id="KW-1185">Reference proteome</keyword>
<dbReference type="VEuPathDB" id="FungiDB:HpaG803880"/>
<accession>M4BC65</accession>